<proteinExistence type="predicted"/>
<comment type="caution">
    <text evidence="1">The sequence shown here is derived from an EMBL/GenBank/DDBJ whole genome shotgun (WGS) entry which is preliminary data.</text>
</comment>
<accession>A0A0F9AHW9</accession>
<sequence length="57" mass="6203">MIFWTGVCWACTKCGSSFDIKCPICGVNPIDGKAEHKMEICSCSICRGPSNKDETSN</sequence>
<evidence type="ECO:0000313" key="1">
    <source>
        <dbReference type="EMBL" id="KKL09000.1"/>
    </source>
</evidence>
<name>A0A0F9AHW9_9ZZZZ</name>
<organism evidence="1">
    <name type="scientific">marine sediment metagenome</name>
    <dbReference type="NCBI Taxonomy" id="412755"/>
    <lineage>
        <taxon>unclassified sequences</taxon>
        <taxon>metagenomes</taxon>
        <taxon>ecological metagenomes</taxon>
    </lineage>
</organism>
<gene>
    <name evidence="1" type="ORF">LCGC14_2570210</name>
</gene>
<reference evidence="1" key="1">
    <citation type="journal article" date="2015" name="Nature">
        <title>Complex archaea that bridge the gap between prokaryotes and eukaryotes.</title>
        <authorList>
            <person name="Spang A."/>
            <person name="Saw J.H."/>
            <person name="Jorgensen S.L."/>
            <person name="Zaremba-Niedzwiedzka K."/>
            <person name="Martijn J."/>
            <person name="Lind A.E."/>
            <person name="van Eijk R."/>
            <person name="Schleper C."/>
            <person name="Guy L."/>
            <person name="Ettema T.J."/>
        </authorList>
    </citation>
    <scope>NUCLEOTIDE SEQUENCE</scope>
</reference>
<protein>
    <submittedName>
        <fullName evidence="1">Uncharacterized protein</fullName>
    </submittedName>
</protein>
<dbReference type="EMBL" id="LAZR01042657">
    <property type="protein sequence ID" value="KKL09000.1"/>
    <property type="molecule type" value="Genomic_DNA"/>
</dbReference>
<dbReference type="AlphaFoldDB" id="A0A0F9AHW9"/>